<protein>
    <submittedName>
        <fullName evidence="1">Uncharacterized protein</fullName>
    </submittedName>
</protein>
<organism evidence="1 2">
    <name type="scientific">Hyalomma asiaticum</name>
    <name type="common">Tick</name>
    <dbReference type="NCBI Taxonomy" id="266040"/>
    <lineage>
        <taxon>Eukaryota</taxon>
        <taxon>Metazoa</taxon>
        <taxon>Ecdysozoa</taxon>
        <taxon>Arthropoda</taxon>
        <taxon>Chelicerata</taxon>
        <taxon>Arachnida</taxon>
        <taxon>Acari</taxon>
        <taxon>Parasitiformes</taxon>
        <taxon>Ixodida</taxon>
        <taxon>Ixodoidea</taxon>
        <taxon>Ixodidae</taxon>
        <taxon>Hyalomminae</taxon>
        <taxon>Hyalomma</taxon>
    </lineage>
</organism>
<name>A0ACB7TGW1_HYAAI</name>
<dbReference type="Proteomes" id="UP000821845">
    <property type="component" value="Chromosome 1"/>
</dbReference>
<proteinExistence type="predicted"/>
<reference evidence="1" key="1">
    <citation type="submission" date="2020-05" db="EMBL/GenBank/DDBJ databases">
        <title>Large-scale comparative analyses of tick genomes elucidate their genetic diversity and vector capacities.</title>
        <authorList>
            <person name="Jia N."/>
            <person name="Wang J."/>
            <person name="Shi W."/>
            <person name="Du L."/>
            <person name="Sun Y."/>
            <person name="Zhan W."/>
            <person name="Jiang J."/>
            <person name="Wang Q."/>
            <person name="Zhang B."/>
            <person name="Ji P."/>
            <person name="Sakyi L.B."/>
            <person name="Cui X."/>
            <person name="Yuan T."/>
            <person name="Jiang B."/>
            <person name="Yang W."/>
            <person name="Lam T.T.-Y."/>
            <person name="Chang Q."/>
            <person name="Ding S."/>
            <person name="Wang X."/>
            <person name="Zhu J."/>
            <person name="Ruan X."/>
            <person name="Zhao L."/>
            <person name="Wei J."/>
            <person name="Que T."/>
            <person name="Du C."/>
            <person name="Cheng J."/>
            <person name="Dai P."/>
            <person name="Han X."/>
            <person name="Huang E."/>
            <person name="Gao Y."/>
            <person name="Liu J."/>
            <person name="Shao H."/>
            <person name="Ye R."/>
            <person name="Li L."/>
            <person name="Wei W."/>
            <person name="Wang X."/>
            <person name="Wang C."/>
            <person name="Yang T."/>
            <person name="Huo Q."/>
            <person name="Li W."/>
            <person name="Guo W."/>
            <person name="Chen H."/>
            <person name="Zhou L."/>
            <person name="Ni X."/>
            <person name="Tian J."/>
            <person name="Zhou Y."/>
            <person name="Sheng Y."/>
            <person name="Liu T."/>
            <person name="Pan Y."/>
            <person name="Xia L."/>
            <person name="Li J."/>
            <person name="Zhao F."/>
            <person name="Cao W."/>
        </authorList>
    </citation>
    <scope>NUCLEOTIDE SEQUENCE</scope>
    <source>
        <strain evidence="1">Hyas-2018</strain>
    </source>
</reference>
<dbReference type="EMBL" id="CM023481">
    <property type="protein sequence ID" value="KAH6945351.1"/>
    <property type="molecule type" value="Genomic_DNA"/>
</dbReference>
<keyword evidence="2" id="KW-1185">Reference proteome</keyword>
<accession>A0ACB7TGW1</accession>
<sequence length="164" mass="18599">MYCFLIPRLVFVTDKKNNRSNTEDAQVRNNWNGCDKYHNIVEIARDTKIIAIHSADLLPTPAYPPAAAPSDLGRRLSRKEAAIREYEAKQMELLKEKREAEKQKRIRDHLCISLSVSTLERSAHGVSAWSAVQNRVLSLALRGGGDRGAEAHRTWRDRNGYASE</sequence>
<gene>
    <name evidence="1" type="ORF">HPB50_007917</name>
</gene>
<evidence type="ECO:0000313" key="2">
    <source>
        <dbReference type="Proteomes" id="UP000821845"/>
    </source>
</evidence>
<evidence type="ECO:0000313" key="1">
    <source>
        <dbReference type="EMBL" id="KAH6945351.1"/>
    </source>
</evidence>
<comment type="caution">
    <text evidence="1">The sequence shown here is derived from an EMBL/GenBank/DDBJ whole genome shotgun (WGS) entry which is preliminary data.</text>
</comment>